<accession>A0A0H2M1P5</accession>
<dbReference type="Proteomes" id="UP000035170">
    <property type="component" value="Unassembled WGS sequence"/>
</dbReference>
<dbReference type="AlphaFoldDB" id="A0A0H2M1P5"/>
<comment type="caution">
    <text evidence="1">The sequence shown here is derived from an EMBL/GenBank/DDBJ whole genome shotgun (WGS) entry which is preliminary data.</text>
</comment>
<sequence length="66" mass="7053">MSSTAPAVSVPSPGTLLTQVADLKAHKANESLGIRNMHRIRKPAKLAEGAAFEIWSATIPGDREEQ</sequence>
<proteinExistence type="predicted"/>
<name>A0A0H2M1P5_VARPD</name>
<organism evidence="1 2">
    <name type="scientific">Variovorax paradoxus</name>
    <dbReference type="NCBI Taxonomy" id="34073"/>
    <lineage>
        <taxon>Bacteria</taxon>
        <taxon>Pseudomonadati</taxon>
        <taxon>Pseudomonadota</taxon>
        <taxon>Betaproteobacteria</taxon>
        <taxon>Burkholderiales</taxon>
        <taxon>Comamonadaceae</taxon>
        <taxon>Variovorax</taxon>
    </lineage>
</organism>
<gene>
    <name evidence="1" type="ORF">VPARA_23060</name>
</gene>
<dbReference type="EMBL" id="JZWI01000011">
    <property type="protein sequence ID" value="KLN56364.1"/>
    <property type="molecule type" value="Genomic_DNA"/>
</dbReference>
<keyword evidence="2" id="KW-1185">Reference proteome</keyword>
<dbReference type="PATRIC" id="fig|34073.19.peg.2363"/>
<evidence type="ECO:0000313" key="2">
    <source>
        <dbReference type="Proteomes" id="UP000035170"/>
    </source>
</evidence>
<evidence type="ECO:0000313" key="1">
    <source>
        <dbReference type="EMBL" id="KLN56364.1"/>
    </source>
</evidence>
<reference evidence="1 2" key="1">
    <citation type="submission" date="2015-03" db="EMBL/GenBank/DDBJ databases">
        <title>Genome sequence of Variovorax paradoxus TBEA6.</title>
        <authorList>
            <person name="Poehlein A."/>
            <person name="Schuldes J."/>
            <person name="Wuebbeler J.H."/>
            <person name="Hiessl S."/>
            <person name="Steinbuechel A."/>
            <person name="Daniel R."/>
        </authorList>
    </citation>
    <scope>NUCLEOTIDE SEQUENCE [LARGE SCALE GENOMIC DNA]</scope>
    <source>
        <strain evidence="1 2">TBEA6</strain>
    </source>
</reference>
<protein>
    <submittedName>
        <fullName evidence="1">Uncharacterized protein</fullName>
    </submittedName>
</protein>